<evidence type="ECO:0000313" key="3">
    <source>
        <dbReference type="Proteomes" id="UP000316921"/>
    </source>
</evidence>
<keyword evidence="1" id="KW-1133">Transmembrane helix</keyword>
<dbReference type="EMBL" id="CP036287">
    <property type="protein sequence ID" value="QDU69414.1"/>
    <property type="molecule type" value="Genomic_DNA"/>
</dbReference>
<dbReference type="RefSeq" id="WP_145069287.1">
    <property type="nucleotide sequence ID" value="NZ_CP036287.1"/>
</dbReference>
<protein>
    <submittedName>
        <fullName evidence="2">Uncharacterized protein</fullName>
    </submittedName>
</protein>
<keyword evidence="1" id="KW-0472">Membrane</keyword>
<feature type="transmembrane region" description="Helical" evidence="1">
    <location>
        <begin position="45"/>
        <end position="63"/>
    </location>
</feature>
<evidence type="ECO:0000313" key="2">
    <source>
        <dbReference type="EMBL" id="QDU69414.1"/>
    </source>
</evidence>
<gene>
    <name evidence="2" type="ORF">Pla133_45340</name>
</gene>
<keyword evidence="3" id="KW-1185">Reference proteome</keyword>
<name>A0A518BR11_9BACT</name>
<accession>A0A518BR11</accession>
<sequence>MAGGSHATIAAFGVESLAGQVTLERHYGPLVAADRSHRIGRASWLAAYVFVAVKLGWILRPLVGDPLLPTVYLREEAFDENPYLLILFTALGFAAAALKALLGG</sequence>
<dbReference type="AlphaFoldDB" id="A0A518BR11"/>
<feature type="transmembrane region" description="Helical" evidence="1">
    <location>
        <begin position="83"/>
        <end position="102"/>
    </location>
</feature>
<dbReference type="Proteomes" id="UP000316921">
    <property type="component" value="Chromosome"/>
</dbReference>
<reference evidence="2 3" key="1">
    <citation type="submission" date="2019-02" db="EMBL/GenBank/DDBJ databases">
        <title>Deep-cultivation of Planctomycetes and their phenomic and genomic characterization uncovers novel biology.</title>
        <authorList>
            <person name="Wiegand S."/>
            <person name="Jogler M."/>
            <person name="Boedeker C."/>
            <person name="Pinto D."/>
            <person name="Vollmers J."/>
            <person name="Rivas-Marin E."/>
            <person name="Kohn T."/>
            <person name="Peeters S.H."/>
            <person name="Heuer A."/>
            <person name="Rast P."/>
            <person name="Oberbeckmann S."/>
            <person name="Bunk B."/>
            <person name="Jeske O."/>
            <person name="Meyerdierks A."/>
            <person name="Storesund J.E."/>
            <person name="Kallscheuer N."/>
            <person name="Luecker S."/>
            <person name="Lage O.M."/>
            <person name="Pohl T."/>
            <person name="Merkel B.J."/>
            <person name="Hornburger P."/>
            <person name="Mueller R.-W."/>
            <person name="Bruemmer F."/>
            <person name="Labrenz M."/>
            <person name="Spormann A.M."/>
            <person name="Op den Camp H."/>
            <person name="Overmann J."/>
            <person name="Amann R."/>
            <person name="Jetten M.S.M."/>
            <person name="Mascher T."/>
            <person name="Medema M.H."/>
            <person name="Devos D.P."/>
            <person name="Kaster A.-K."/>
            <person name="Ovreas L."/>
            <person name="Rohde M."/>
            <person name="Galperin M.Y."/>
            <person name="Jogler C."/>
        </authorList>
    </citation>
    <scope>NUCLEOTIDE SEQUENCE [LARGE SCALE GENOMIC DNA]</scope>
    <source>
        <strain evidence="2 3">Pla133</strain>
    </source>
</reference>
<keyword evidence="1" id="KW-0812">Transmembrane</keyword>
<evidence type="ECO:0000256" key="1">
    <source>
        <dbReference type="SAM" id="Phobius"/>
    </source>
</evidence>
<organism evidence="2 3">
    <name type="scientific">Engelhardtia mirabilis</name>
    <dbReference type="NCBI Taxonomy" id="2528011"/>
    <lineage>
        <taxon>Bacteria</taxon>
        <taxon>Pseudomonadati</taxon>
        <taxon>Planctomycetota</taxon>
        <taxon>Planctomycetia</taxon>
        <taxon>Planctomycetia incertae sedis</taxon>
        <taxon>Engelhardtia</taxon>
    </lineage>
</organism>
<dbReference type="KEGG" id="pbap:Pla133_45340"/>
<proteinExistence type="predicted"/>